<dbReference type="RefSeq" id="WP_329343116.1">
    <property type="nucleotide sequence ID" value="NZ_BAAAZX010000042.1"/>
</dbReference>
<dbReference type="InterPro" id="IPR036849">
    <property type="entry name" value="Enolase-like_C_sf"/>
</dbReference>
<evidence type="ECO:0000256" key="1">
    <source>
        <dbReference type="ARBA" id="ARBA00001426"/>
    </source>
</evidence>
<dbReference type="PANTHER" id="PTHR48080:SF4">
    <property type="entry name" value="GLUCARATE DEHYDRATASE"/>
    <property type="match status" value="1"/>
</dbReference>
<dbReference type="Gene3D" id="3.20.20.120">
    <property type="entry name" value="Enolase-like C-terminal domain"/>
    <property type="match status" value="1"/>
</dbReference>
<dbReference type="InterPro" id="IPR013341">
    <property type="entry name" value="Mandelate_racemase_N_dom"/>
</dbReference>
<dbReference type="InterPro" id="IPR029065">
    <property type="entry name" value="Enolase_C-like"/>
</dbReference>
<dbReference type="EMBL" id="BAAAZX010000042">
    <property type="protein sequence ID" value="GAA4027349.1"/>
    <property type="molecule type" value="Genomic_DNA"/>
</dbReference>
<proteinExistence type="inferred from homology"/>
<comment type="caution">
    <text evidence="10">The sequence shown here is derived from an EMBL/GenBank/DDBJ whole genome shotgun (WGS) entry which is preliminary data.</text>
</comment>
<dbReference type="Pfam" id="PF13378">
    <property type="entry name" value="MR_MLE_C"/>
    <property type="match status" value="1"/>
</dbReference>
<organism evidence="10 11">
    <name type="scientific">Streptomyces plumbiresistens</name>
    <dbReference type="NCBI Taxonomy" id="511811"/>
    <lineage>
        <taxon>Bacteria</taxon>
        <taxon>Bacillati</taxon>
        <taxon>Actinomycetota</taxon>
        <taxon>Actinomycetes</taxon>
        <taxon>Kitasatosporales</taxon>
        <taxon>Streptomycetaceae</taxon>
        <taxon>Streptomyces</taxon>
    </lineage>
</organism>
<evidence type="ECO:0000256" key="2">
    <source>
        <dbReference type="ARBA" id="ARBA00001946"/>
    </source>
</evidence>
<evidence type="ECO:0000256" key="8">
    <source>
        <dbReference type="ARBA" id="ARBA00023239"/>
    </source>
</evidence>
<accession>A0ABP7TK06</accession>
<dbReference type="SMART" id="SM00922">
    <property type="entry name" value="MR_MLE"/>
    <property type="match status" value="1"/>
</dbReference>
<evidence type="ECO:0000256" key="6">
    <source>
        <dbReference type="ARBA" id="ARBA00022723"/>
    </source>
</evidence>
<evidence type="ECO:0000313" key="10">
    <source>
        <dbReference type="EMBL" id="GAA4027349.1"/>
    </source>
</evidence>
<feature type="domain" description="Mandelate racemase/muconate lactonizing enzyme C-terminal" evidence="9">
    <location>
        <begin position="164"/>
        <end position="258"/>
    </location>
</feature>
<dbReference type="InterPro" id="IPR029017">
    <property type="entry name" value="Enolase-like_N"/>
</dbReference>
<keyword evidence="7" id="KW-0460">Magnesium</keyword>
<dbReference type="Proteomes" id="UP001500456">
    <property type="component" value="Unassembled WGS sequence"/>
</dbReference>
<dbReference type="EC" id="4.2.1.40" evidence="5"/>
<keyword evidence="11" id="KW-1185">Reference proteome</keyword>
<evidence type="ECO:0000256" key="4">
    <source>
        <dbReference type="ARBA" id="ARBA00009938"/>
    </source>
</evidence>
<dbReference type="InterPro" id="IPR013342">
    <property type="entry name" value="Mandelate_racemase_C"/>
</dbReference>
<sequence>MKPTRIRELIVTPIAFRDPPLLNSNGVHEPLALRVILQLVLEDGTVGLGESPGGTARLERLRAAAKVVVGMDVFDTTAVAAAIDAALLPTVPSSHERGWTTSAVEVACLDAQGRLLGRPVVDLLGGAVRESVPFAAYLFYKWAEHPALDGRAAVGDDWGEALDPAGIVEQARLMQQRYGFGSFKLKGGVFPPDEEIAAIKALAEAFPGQPLRLDPNTAWTVKTSTYVARELDGVLEYLEDPTKGIPGMAQVARDSPLPLATNMCVIAWEHLKPAIEQDAIQVLLTDHHYWGGLRRTRELAAVCEAFGLALSMHSNSHLGISLAAMTHVAAALPNLDHSCDTHYPWNSADDVIVPGALELRDGAVEVPTGPGLGVELDHDALDRLHRLYVDSGMRSRDDTGYMRRIQPEYELRLPRW</sequence>
<evidence type="ECO:0000256" key="3">
    <source>
        <dbReference type="ARBA" id="ARBA00005183"/>
    </source>
</evidence>
<dbReference type="InterPro" id="IPR034593">
    <property type="entry name" value="DgoD-like"/>
</dbReference>
<dbReference type="CDD" id="cd03323">
    <property type="entry name" value="D-glucarate_dehydratase"/>
    <property type="match status" value="1"/>
</dbReference>
<gene>
    <name evidence="10" type="ORF">GCM10022232_86400</name>
</gene>
<dbReference type="PANTHER" id="PTHR48080">
    <property type="entry name" value="D-GALACTONATE DEHYDRATASE-RELATED"/>
    <property type="match status" value="1"/>
</dbReference>
<protein>
    <recommendedName>
        <fullName evidence="5">glucarate dehydratase</fullName>
        <ecNumber evidence="5">4.2.1.40</ecNumber>
    </recommendedName>
</protein>
<dbReference type="Gene3D" id="3.30.390.10">
    <property type="entry name" value="Enolase-like, N-terminal domain"/>
    <property type="match status" value="1"/>
</dbReference>
<evidence type="ECO:0000259" key="9">
    <source>
        <dbReference type="SMART" id="SM00922"/>
    </source>
</evidence>
<reference evidence="11" key="1">
    <citation type="journal article" date="2019" name="Int. J. Syst. Evol. Microbiol.">
        <title>The Global Catalogue of Microorganisms (GCM) 10K type strain sequencing project: providing services to taxonomists for standard genome sequencing and annotation.</title>
        <authorList>
            <consortium name="The Broad Institute Genomics Platform"/>
            <consortium name="The Broad Institute Genome Sequencing Center for Infectious Disease"/>
            <person name="Wu L."/>
            <person name="Ma J."/>
        </authorList>
    </citation>
    <scope>NUCLEOTIDE SEQUENCE [LARGE SCALE GENOMIC DNA]</scope>
    <source>
        <strain evidence="11">JCM 16924</strain>
    </source>
</reference>
<dbReference type="SUPFAM" id="SSF51604">
    <property type="entry name" value="Enolase C-terminal domain-like"/>
    <property type="match status" value="1"/>
</dbReference>
<comment type="catalytic activity">
    <reaction evidence="1">
        <text>D-glucarate = 5-dehydro-4-deoxy-D-glucarate + H2O</text>
        <dbReference type="Rhea" id="RHEA:14573"/>
        <dbReference type="ChEBI" id="CHEBI:15377"/>
        <dbReference type="ChEBI" id="CHEBI:30612"/>
        <dbReference type="ChEBI" id="CHEBI:42819"/>
        <dbReference type="EC" id="4.2.1.40"/>
    </reaction>
</comment>
<evidence type="ECO:0000256" key="5">
    <source>
        <dbReference type="ARBA" id="ARBA00011973"/>
    </source>
</evidence>
<dbReference type="Pfam" id="PF02746">
    <property type="entry name" value="MR_MLE_N"/>
    <property type="match status" value="1"/>
</dbReference>
<dbReference type="SFLD" id="SFLDS00001">
    <property type="entry name" value="Enolase"/>
    <property type="match status" value="1"/>
</dbReference>
<evidence type="ECO:0000256" key="7">
    <source>
        <dbReference type="ARBA" id="ARBA00022842"/>
    </source>
</evidence>
<comment type="cofactor">
    <cofactor evidence="2">
        <name>Mg(2+)</name>
        <dbReference type="ChEBI" id="CHEBI:18420"/>
    </cofactor>
</comment>
<dbReference type="SUPFAM" id="SSF54826">
    <property type="entry name" value="Enolase N-terminal domain-like"/>
    <property type="match status" value="1"/>
</dbReference>
<comment type="pathway">
    <text evidence="3">Carbohydrate acid metabolism; D-glucarate degradation; 2,5-dioxopentanoate from D-glucarate: step 1/2.</text>
</comment>
<keyword evidence="6" id="KW-0479">Metal-binding</keyword>
<dbReference type="SFLD" id="SFLDG00055">
    <property type="entry name" value="glucarate_dehydratase"/>
    <property type="match status" value="1"/>
</dbReference>
<keyword evidence="8" id="KW-0456">Lyase</keyword>
<comment type="similarity">
    <text evidence="4">Belongs to the mandelate racemase/muconate lactonizing enzyme family. GlucD subfamily.</text>
</comment>
<dbReference type="InterPro" id="IPR034598">
    <property type="entry name" value="GlucD-like"/>
</dbReference>
<name>A0ABP7TK06_9ACTN</name>
<evidence type="ECO:0000313" key="11">
    <source>
        <dbReference type="Proteomes" id="UP001500456"/>
    </source>
</evidence>